<evidence type="ECO:0000313" key="4">
    <source>
        <dbReference type="Proteomes" id="UP000540989"/>
    </source>
</evidence>
<feature type="compositionally biased region" description="Basic and acidic residues" evidence="1">
    <location>
        <begin position="335"/>
        <end position="345"/>
    </location>
</feature>
<proteinExistence type="predicted"/>
<evidence type="ECO:0000256" key="1">
    <source>
        <dbReference type="SAM" id="MobiDB-lite"/>
    </source>
</evidence>
<feature type="compositionally biased region" description="Polar residues" evidence="1">
    <location>
        <begin position="324"/>
        <end position="334"/>
    </location>
</feature>
<feature type="domain" description="Putative zinc-finger" evidence="2">
    <location>
        <begin position="25"/>
        <end position="62"/>
    </location>
</feature>
<keyword evidence="4" id="KW-1185">Reference proteome</keyword>
<name>A0A7W7ZEU2_9BACT</name>
<feature type="region of interest" description="Disordered" evidence="1">
    <location>
        <begin position="239"/>
        <end position="345"/>
    </location>
</feature>
<reference evidence="3 4" key="1">
    <citation type="submission" date="2020-08" db="EMBL/GenBank/DDBJ databases">
        <title>Genomic Encyclopedia of Type Strains, Phase IV (KMG-V): Genome sequencing to study the core and pangenomes of soil and plant-associated prokaryotes.</title>
        <authorList>
            <person name="Whitman W."/>
        </authorList>
    </citation>
    <scope>NUCLEOTIDE SEQUENCE [LARGE SCALE GENOMIC DNA]</scope>
    <source>
        <strain evidence="3 4">M8UP14</strain>
    </source>
</reference>
<feature type="compositionally biased region" description="Polar residues" evidence="1">
    <location>
        <begin position="1"/>
        <end position="12"/>
    </location>
</feature>
<sequence length="345" mass="37289">MASNMNPPNQFGSAKPARGGEGTTCAQCEAMLPDWMDHAEDGEMAPKDRAAFELHIATCPDCSQMLADAQRGAALLQMLRSPRPEPSSALMDRILANTSGLAGPAKSRVSGVIAMPSLDGAEVEIQSVNPASYILTPATAQPTLALPAGNVLPFRSPSAARFSLRAITHTMMQPRLAMTAAMAFFSIALTLNLTGVRLSQLSVSDLKPSNLRRTFYQADASVVRYYDNLRVVYELESRVQDMKRSNDNSETDDAASGAKASPDSGETKDKSKSDQQRKNAPKAGSGTSQRHNYMQQNFRLAASQDQSHPPRRDSLEPALLTSFLERNTLATSNQSKKEEQEGVLA</sequence>
<evidence type="ECO:0000313" key="3">
    <source>
        <dbReference type="EMBL" id="MBB5058599.1"/>
    </source>
</evidence>
<feature type="region of interest" description="Disordered" evidence="1">
    <location>
        <begin position="1"/>
        <end position="23"/>
    </location>
</feature>
<dbReference type="Proteomes" id="UP000540989">
    <property type="component" value="Unassembled WGS sequence"/>
</dbReference>
<organism evidence="3 4">
    <name type="scientific">Granulicella aggregans</name>
    <dbReference type="NCBI Taxonomy" id="474949"/>
    <lineage>
        <taxon>Bacteria</taxon>
        <taxon>Pseudomonadati</taxon>
        <taxon>Acidobacteriota</taxon>
        <taxon>Terriglobia</taxon>
        <taxon>Terriglobales</taxon>
        <taxon>Acidobacteriaceae</taxon>
        <taxon>Granulicella</taxon>
    </lineage>
</organism>
<accession>A0A7W7ZEU2</accession>
<protein>
    <recommendedName>
        <fullName evidence="2">Putative zinc-finger domain-containing protein</fullName>
    </recommendedName>
</protein>
<evidence type="ECO:0000259" key="2">
    <source>
        <dbReference type="Pfam" id="PF13490"/>
    </source>
</evidence>
<dbReference type="EMBL" id="JACHIP010000004">
    <property type="protein sequence ID" value="MBB5058599.1"/>
    <property type="molecule type" value="Genomic_DNA"/>
</dbReference>
<comment type="caution">
    <text evidence="3">The sequence shown here is derived from an EMBL/GenBank/DDBJ whole genome shotgun (WGS) entry which is preliminary data.</text>
</comment>
<dbReference type="Pfam" id="PF13490">
    <property type="entry name" value="zf-HC2"/>
    <property type="match status" value="1"/>
</dbReference>
<feature type="compositionally biased region" description="Polar residues" evidence="1">
    <location>
        <begin position="285"/>
        <end position="307"/>
    </location>
</feature>
<dbReference type="InterPro" id="IPR027383">
    <property type="entry name" value="Znf_put"/>
</dbReference>
<dbReference type="Gene3D" id="1.10.10.1320">
    <property type="entry name" value="Anti-sigma factor, zinc-finger domain"/>
    <property type="match status" value="1"/>
</dbReference>
<feature type="compositionally biased region" description="Basic and acidic residues" evidence="1">
    <location>
        <begin position="265"/>
        <end position="277"/>
    </location>
</feature>
<gene>
    <name evidence="3" type="ORF">HDF16_003313</name>
</gene>
<dbReference type="AlphaFoldDB" id="A0A7W7ZEU2"/>
<dbReference type="InterPro" id="IPR041916">
    <property type="entry name" value="Anti_sigma_zinc_sf"/>
</dbReference>